<comment type="similarity">
    <text evidence="2">Belongs to the peptidase M43B family.</text>
</comment>
<evidence type="ECO:0000256" key="4">
    <source>
        <dbReference type="ARBA" id="ARBA00022723"/>
    </source>
</evidence>
<feature type="compositionally biased region" description="Low complexity" evidence="10">
    <location>
        <begin position="412"/>
        <end position="421"/>
    </location>
</feature>
<dbReference type="SUPFAM" id="SSF57180">
    <property type="entry name" value="Cellulose-binding domain"/>
    <property type="match status" value="1"/>
</dbReference>
<evidence type="ECO:0000313" key="13">
    <source>
        <dbReference type="EMBL" id="OAA46380.1"/>
    </source>
</evidence>
<dbReference type="InterPro" id="IPR000254">
    <property type="entry name" value="CBD"/>
</dbReference>
<proteinExistence type="inferred from homology"/>
<dbReference type="InterPro" id="IPR024079">
    <property type="entry name" value="MetalloPept_cat_dom_sf"/>
</dbReference>
<comment type="function">
    <text evidence="1">Secreted metalloproteinase that allows assimilation of proteinaceous substrates.</text>
</comment>
<sequence length="470" mass="53798">MFSTLSFLAALLLAHCVQCANISSAASAACGTGEVSAQFLELTKSLRASSLSSFSRRQLPQTFSFKLHAHVVYSGSACSAAEGFITKNDIEAERLLLNRHFEGSGISFTKGTITYNQDKWRNDREEMKRALHRGGYADLNIYYVPAPKWQKTADGRLVRNQGNCRHPVFFYIKFDGGRKILDYTTVMNQNIWIPSEENRKVSGCDVNAERLHPSDTVHEVGHWLGLKHTFDTGCAGDPVLGIHPQMKITWRCEQSKQKIQQTGKVDDCGASQSNMYNIMDYSDCRSIFTPGQKDEMRKWAYYRQVLASRETIPGPTSWTDDAEPSCPQQGNRKQQDNNYQPEKSQPEKYQPDNYQPNTYHPDNHQPKKYQPDNHQPNTYQPDNYQPKKYQPKKYQPDNYQPKKHQPKKYQPKKYQPDNQQNRRPTPNQGSQVAKLWDTCGGVGWKGPTQCAEGLYCKRQGAWYSQCLRLP</sequence>
<accession>A0A162LXB2</accession>
<comment type="caution">
    <text evidence="13">The sequence shown here is derived from an EMBL/GenBank/DDBJ whole genome shotgun (WGS) entry which is preliminary data.</text>
</comment>
<keyword evidence="3" id="KW-0645">Protease</keyword>
<dbReference type="InterPro" id="IPR008754">
    <property type="entry name" value="Peptidase_M43"/>
</dbReference>
<dbReference type="Pfam" id="PF00734">
    <property type="entry name" value="CBM_1"/>
    <property type="match status" value="1"/>
</dbReference>
<keyword evidence="4" id="KW-0479">Metal-binding</keyword>
<dbReference type="GO" id="GO:0006508">
    <property type="term" value="P:proteolysis"/>
    <property type="evidence" value="ECO:0007669"/>
    <property type="project" value="UniProtKB-KW"/>
</dbReference>
<dbReference type="OrthoDB" id="536211at2759"/>
<keyword evidence="8 13" id="KW-0482">Metalloprotease</keyword>
<feature type="signal peptide" evidence="11">
    <location>
        <begin position="1"/>
        <end position="19"/>
    </location>
</feature>
<evidence type="ECO:0000256" key="11">
    <source>
        <dbReference type="SAM" id="SignalP"/>
    </source>
</evidence>
<keyword evidence="7" id="KW-0862">Zinc</keyword>
<dbReference type="AlphaFoldDB" id="A0A162LXB2"/>
<dbReference type="Proteomes" id="UP000243498">
    <property type="component" value="Unassembled WGS sequence"/>
</dbReference>
<feature type="compositionally biased region" description="Low complexity" evidence="10">
    <location>
        <begin position="379"/>
        <end position="399"/>
    </location>
</feature>
<evidence type="ECO:0000256" key="7">
    <source>
        <dbReference type="ARBA" id="ARBA00022833"/>
    </source>
</evidence>
<feature type="chain" id="PRO_5007837172" evidence="11">
    <location>
        <begin position="20"/>
        <end position="470"/>
    </location>
</feature>
<evidence type="ECO:0000256" key="5">
    <source>
        <dbReference type="ARBA" id="ARBA00022729"/>
    </source>
</evidence>
<protein>
    <submittedName>
        <fullName evidence="13">Metalloprotease MEP1</fullName>
    </submittedName>
</protein>
<keyword evidence="9" id="KW-1015">Disulfide bond</keyword>
<dbReference type="EMBL" id="AZHC01000007">
    <property type="protein sequence ID" value="OAA46380.1"/>
    <property type="molecule type" value="Genomic_DNA"/>
</dbReference>
<organism evidence="13 14">
    <name type="scientific">Metarhizium rileyi (strain RCEF 4871)</name>
    <name type="common">Nomuraea rileyi</name>
    <dbReference type="NCBI Taxonomy" id="1649241"/>
    <lineage>
        <taxon>Eukaryota</taxon>
        <taxon>Fungi</taxon>
        <taxon>Dikarya</taxon>
        <taxon>Ascomycota</taxon>
        <taxon>Pezizomycotina</taxon>
        <taxon>Sordariomycetes</taxon>
        <taxon>Hypocreomycetidae</taxon>
        <taxon>Hypocreales</taxon>
        <taxon>Clavicipitaceae</taxon>
        <taxon>Metarhizium</taxon>
    </lineage>
</organism>
<dbReference type="SMART" id="SM00236">
    <property type="entry name" value="fCBD"/>
    <property type="match status" value="1"/>
</dbReference>
<dbReference type="GO" id="GO:0005576">
    <property type="term" value="C:extracellular region"/>
    <property type="evidence" value="ECO:0007669"/>
    <property type="project" value="InterPro"/>
</dbReference>
<dbReference type="Gene3D" id="3.40.390.10">
    <property type="entry name" value="Collagenase (Catalytic Domain)"/>
    <property type="match status" value="1"/>
</dbReference>
<evidence type="ECO:0000256" key="6">
    <source>
        <dbReference type="ARBA" id="ARBA00022801"/>
    </source>
</evidence>
<dbReference type="InterPro" id="IPR035971">
    <property type="entry name" value="CBD_sf"/>
</dbReference>
<evidence type="ECO:0000256" key="1">
    <source>
        <dbReference type="ARBA" id="ARBA00003174"/>
    </source>
</evidence>
<feature type="compositionally biased region" description="Basic residues" evidence="10">
    <location>
        <begin position="401"/>
        <end position="411"/>
    </location>
</feature>
<feature type="compositionally biased region" description="Polar residues" evidence="10">
    <location>
        <begin position="422"/>
        <end position="431"/>
    </location>
</feature>
<dbReference type="GO" id="GO:0030248">
    <property type="term" value="F:cellulose binding"/>
    <property type="evidence" value="ECO:0007669"/>
    <property type="project" value="InterPro"/>
</dbReference>
<dbReference type="GO" id="GO:0046872">
    <property type="term" value="F:metal ion binding"/>
    <property type="evidence" value="ECO:0007669"/>
    <property type="project" value="UniProtKB-KW"/>
</dbReference>
<dbReference type="PROSITE" id="PS00562">
    <property type="entry name" value="CBM1_1"/>
    <property type="match status" value="1"/>
</dbReference>
<keyword evidence="14" id="KW-1185">Reference proteome</keyword>
<evidence type="ECO:0000259" key="12">
    <source>
        <dbReference type="PROSITE" id="PS51164"/>
    </source>
</evidence>
<dbReference type="SUPFAM" id="SSF55486">
    <property type="entry name" value="Metalloproteases ('zincins'), catalytic domain"/>
    <property type="match status" value="1"/>
</dbReference>
<dbReference type="PANTHER" id="PTHR47466">
    <property type="match status" value="1"/>
</dbReference>
<dbReference type="GO" id="GO:0005975">
    <property type="term" value="P:carbohydrate metabolic process"/>
    <property type="evidence" value="ECO:0007669"/>
    <property type="project" value="InterPro"/>
</dbReference>
<evidence type="ECO:0000256" key="2">
    <source>
        <dbReference type="ARBA" id="ARBA00008721"/>
    </source>
</evidence>
<dbReference type="Pfam" id="PF05572">
    <property type="entry name" value="Peptidase_M43"/>
    <property type="match status" value="1"/>
</dbReference>
<gene>
    <name evidence="13" type="ORF">NOR_03133</name>
</gene>
<feature type="compositionally biased region" description="Basic and acidic residues" evidence="10">
    <location>
        <begin position="361"/>
        <end position="371"/>
    </location>
</feature>
<evidence type="ECO:0000313" key="14">
    <source>
        <dbReference type="Proteomes" id="UP000243498"/>
    </source>
</evidence>
<keyword evidence="5 11" id="KW-0732">Signal</keyword>
<evidence type="ECO:0000256" key="8">
    <source>
        <dbReference type="ARBA" id="ARBA00023049"/>
    </source>
</evidence>
<dbReference type="GO" id="GO:0008237">
    <property type="term" value="F:metallopeptidase activity"/>
    <property type="evidence" value="ECO:0007669"/>
    <property type="project" value="UniProtKB-KW"/>
</dbReference>
<dbReference type="STRING" id="1081105.A0A162LXB2"/>
<dbReference type="PROSITE" id="PS51164">
    <property type="entry name" value="CBM1_2"/>
    <property type="match status" value="1"/>
</dbReference>
<reference evidence="13 14" key="1">
    <citation type="journal article" date="2016" name="Genome Biol. Evol.">
        <title>Divergent and convergent evolution of fungal pathogenicity.</title>
        <authorList>
            <person name="Shang Y."/>
            <person name="Xiao G."/>
            <person name="Zheng P."/>
            <person name="Cen K."/>
            <person name="Zhan S."/>
            <person name="Wang C."/>
        </authorList>
    </citation>
    <scope>NUCLEOTIDE SEQUENCE [LARGE SCALE GENOMIC DNA]</scope>
    <source>
        <strain evidence="13 14">RCEF 4871</strain>
    </source>
</reference>
<evidence type="ECO:0000256" key="10">
    <source>
        <dbReference type="SAM" id="MobiDB-lite"/>
    </source>
</evidence>
<name>A0A162LXB2_METRR</name>
<dbReference type="PANTHER" id="PTHR47466:SF1">
    <property type="entry name" value="METALLOPROTEASE MEP1 (AFU_ORTHOLOGUE AFUA_1G07730)-RELATED"/>
    <property type="match status" value="1"/>
</dbReference>
<feature type="region of interest" description="Disordered" evidence="10">
    <location>
        <begin position="312"/>
        <end position="432"/>
    </location>
</feature>
<feature type="domain" description="CBM1" evidence="12">
    <location>
        <begin position="431"/>
        <end position="467"/>
    </location>
</feature>
<feature type="compositionally biased region" description="Polar residues" evidence="10">
    <location>
        <begin position="326"/>
        <end position="343"/>
    </location>
</feature>
<keyword evidence="6" id="KW-0378">Hydrolase</keyword>
<evidence type="ECO:0000256" key="3">
    <source>
        <dbReference type="ARBA" id="ARBA00022670"/>
    </source>
</evidence>
<evidence type="ECO:0000256" key="9">
    <source>
        <dbReference type="ARBA" id="ARBA00023157"/>
    </source>
</evidence>